<dbReference type="Pfam" id="PF00588">
    <property type="entry name" value="SpoU_methylase"/>
    <property type="match status" value="1"/>
</dbReference>
<accession>A0A250X431</accession>
<evidence type="ECO:0000256" key="3">
    <source>
        <dbReference type="ARBA" id="ARBA00022679"/>
    </source>
</evidence>
<dbReference type="GO" id="GO:0008173">
    <property type="term" value="F:RNA methyltransferase activity"/>
    <property type="evidence" value="ECO:0007669"/>
    <property type="project" value="InterPro"/>
</dbReference>
<evidence type="ECO:0000256" key="2">
    <source>
        <dbReference type="ARBA" id="ARBA00022603"/>
    </source>
</evidence>
<dbReference type="InterPro" id="IPR029026">
    <property type="entry name" value="tRNA_m1G_MTases_N"/>
</dbReference>
<evidence type="ECO:0000259" key="7">
    <source>
        <dbReference type="Pfam" id="PF00588"/>
    </source>
</evidence>
<keyword evidence="6" id="KW-0694">RNA-binding</keyword>
<evidence type="ECO:0000256" key="1">
    <source>
        <dbReference type="ARBA" id="ARBA00022555"/>
    </source>
</evidence>
<dbReference type="InterPro" id="IPR001537">
    <property type="entry name" value="SpoU_MeTrfase"/>
</dbReference>
<keyword evidence="1" id="KW-0820">tRNA-binding</keyword>
<keyword evidence="4" id="KW-0949">S-adenosyl-L-methionine</keyword>
<dbReference type="InterPro" id="IPR033671">
    <property type="entry name" value="TrmH"/>
</dbReference>
<protein>
    <recommendedName>
        <fullName evidence="7">tRNA/rRNA methyltransferase SpoU type domain-containing protein</fullName>
    </recommendedName>
</protein>
<keyword evidence="3" id="KW-0808">Transferase</keyword>
<dbReference type="OrthoDB" id="241340at2759"/>
<evidence type="ECO:0000313" key="8">
    <source>
        <dbReference type="EMBL" id="GAX77510.1"/>
    </source>
</evidence>
<name>A0A250X431_9CHLO</name>
<dbReference type="CDD" id="cd18092">
    <property type="entry name" value="SpoU-like_TrmH"/>
    <property type="match status" value="1"/>
</dbReference>
<dbReference type="Proteomes" id="UP000232323">
    <property type="component" value="Unassembled WGS sequence"/>
</dbReference>
<reference evidence="8 9" key="1">
    <citation type="submission" date="2017-08" db="EMBL/GenBank/DDBJ databases">
        <title>Acidophilic green algal genome provides insights into adaptation to an acidic environment.</title>
        <authorList>
            <person name="Hirooka S."/>
            <person name="Hirose Y."/>
            <person name="Kanesaki Y."/>
            <person name="Higuchi S."/>
            <person name="Fujiwara T."/>
            <person name="Onuma R."/>
            <person name="Era A."/>
            <person name="Ohbayashi R."/>
            <person name="Uzuka A."/>
            <person name="Nozaki H."/>
            <person name="Yoshikawa H."/>
            <person name="Miyagishima S.Y."/>
        </authorList>
    </citation>
    <scope>NUCLEOTIDE SEQUENCE [LARGE SCALE GENOMIC DNA]</scope>
    <source>
        <strain evidence="8 9">NIES-2499</strain>
    </source>
</reference>
<sequence>MSLHSLDILKSHEGQVDSKSVIKMFEPFMMEGRNARILEVIEHRSFSILPVVEGLYNMGNLAAVCRSADAMGFGAVHCINTLQGEYKQSSRTSAGADKWIDLRVWDQGTTHALTFIKNAGYQLIVTHLSKDAVPIQAIDWTRPTAFVLGNEKMGVSAEAVTLADQCAMIPMAGFVESYNISVAAALIMYEAQSQRVRKLGKNGDLTEDEKQKLQAFLMMRSVREGPTLLKEMLDRPPRFWQERGFKKAFQQERASS</sequence>
<dbReference type="InterPro" id="IPR029028">
    <property type="entry name" value="Alpha/beta_knot_MTases"/>
</dbReference>
<dbReference type="PANTHER" id="PTHR43453:SF1">
    <property type="entry name" value="TRNA_RRNA METHYLTRANSFERASE SPOU TYPE DOMAIN-CONTAINING PROTEIN"/>
    <property type="match status" value="1"/>
</dbReference>
<dbReference type="STRING" id="1157962.A0A250X431"/>
<evidence type="ECO:0000256" key="6">
    <source>
        <dbReference type="ARBA" id="ARBA00022884"/>
    </source>
</evidence>
<evidence type="ECO:0000313" key="9">
    <source>
        <dbReference type="Proteomes" id="UP000232323"/>
    </source>
</evidence>
<dbReference type="EMBL" id="BEGY01000025">
    <property type="protein sequence ID" value="GAX77510.1"/>
    <property type="molecule type" value="Genomic_DNA"/>
</dbReference>
<dbReference type="HAMAP" id="MF_02060">
    <property type="entry name" value="tRNA_methyltr_TrmH"/>
    <property type="match status" value="1"/>
</dbReference>
<comment type="caution">
    <text evidence="8">The sequence shown here is derived from an EMBL/GenBank/DDBJ whole genome shotgun (WGS) entry which is preliminary data.</text>
</comment>
<evidence type="ECO:0000256" key="5">
    <source>
        <dbReference type="ARBA" id="ARBA00022694"/>
    </source>
</evidence>
<keyword evidence="5" id="KW-0819">tRNA processing</keyword>
<dbReference type="AlphaFoldDB" id="A0A250X431"/>
<dbReference type="Gene3D" id="3.40.1280.10">
    <property type="match status" value="1"/>
</dbReference>
<feature type="domain" description="tRNA/rRNA methyltransferase SpoU type" evidence="7">
    <location>
        <begin position="51"/>
        <end position="189"/>
    </location>
</feature>
<gene>
    <name evidence="8" type="ORF">CEUSTIGMA_g4954.t1</name>
</gene>
<dbReference type="GO" id="GO:0000049">
    <property type="term" value="F:tRNA binding"/>
    <property type="evidence" value="ECO:0007669"/>
    <property type="project" value="UniProtKB-KW"/>
</dbReference>
<dbReference type="GO" id="GO:0002938">
    <property type="term" value="P:tRNA guanine ribose methylation"/>
    <property type="evidence" value="ECO:0007669"/>
    <property type="project" value="TreeGrafter"/>
</dbReference>
<keyword evidence="2" id="KW-0489">Methyltransferase</keyword>
<dbReference type="SUPFAM" id="SSF75217">
    <property type="entry name" value="alpha/beta knot"/>
    <property type="match status" value="1"/>
</dbReference>
<dbReference type="PANTHER" id="PTHR43453">
    <property type="entry name" value="RRNA METHYLASE-LIKE"/>
    <property type="match status" value="1"/>
</dbReference>
<proteinExistence type="inferred from homology"/>
<keyword evidence="9" id="KW-1185">Reference proteome</keyword>
<evidence type="ECO:0000256" key="4">
    <source>
        <dbReference type="ARBA" id="ARBA00022691"/>
    </source>
</evidence>
<organism evidence="8 9">
    <name type="scientific">Chlamydomonas eustigma</name>
    <dbReference type="NCBI Taxonomy" id="1157962"/>
    <lineage>
        <taxon>Eukaryota</taxon>
        <taxon>Viridiplantae</taxon>
        <taxon>Chlorophyta</taxon>
        <taxon>core chlorophytes</taxon>
        <taxon>Chlorophyceae</taxon>
        <taxon>CS clade</taxon>
        <taxon>Chlamydomonadales</taxon>
        <taxon>Chlamydomonadaceae</taxon>
        <taxon>Chlamydomonas</taxon>
    </lineage>
</organism>